<accession>A0ABR9WLJ2</accession>
<feature type="domain" description="Alpha/beta hydrolase fold-3" evidence="1">
    <location>
        <begin position="51"/>
        <end position="247"/>
    </location>
</feature>
<dbReference type="PANTHER" id="PTHR23025:SF3">
    <property type="entry name" value="HORMONE-SENSITIVE LIPASE"/>
    <property type="match status" value="1"/>
</dbReference>
<dbReference type="PANTHER" id="PTHR23025">
    <property type="entry name" value="TRIACYLGLYCEROL LIPASE"/>
    <property type="match status" value="1"/>
</dbReference>
<dbReference type="Pfam" id="PF07859">
    <property type="entry name" value="Abhydrolase_3"/>
    <property type="match status" value="1"/>
</dbReference>
<dbReference type="Gene3D" id="3.40.50.1820">
    <property type="entry name" value="alpha/beta hydrolase"/>
    <property type="match status" value="1"/>
</dbReference>
<dbReference type="EMBL" id="JACYGY010000002">
    <property type="protein sequence ID" value="MBE9465969.1"/>
    <property type="molecule type" value="Genomic_DNA"/>
</dbReference>
<name>A0ABR9WLJ2_9BACT</name>
<comment type="caution">
    <text evidence="2">The sequence shown here is derived from an EMBL/GenBank/DDBJ whole genome shotgun (WGS) entry which is preliminary data.</text>
</comment>
<reference evidence="3" key="1">
    <citation type="submission" date="2023-07" db="EMBL/GenBank/DDBJ databases">
        <title>Dyadobacter sp. nov 'subterranea' isolated from contaminted grondwater.</title>
        <authorList>
            <person name="Szabo I."/>
            <person name="Al-Omari J."/>
            <person name="Szerdahelyi S.G."/>
            <person name="Rado J."/>
        </authorList>
    </citation>
    <scope>NUCLEOTIDE SEQUENCE [LARGE SCALE GENOMIC DNA]</scope>
    <source>
        <strain evidence="3">UP-52</strain>
    </source>
</reference>
<sequence length="276" mass="30888">MEDIKTRRNGFDQLGNLYPKAAEVNISQDNIAGINCFWFIPENETSKNITIFLHGGAFAVGSIHSHASMISHFSQKLQRRILFIDYALAPENPFPAGLNNVIQVYKEVIKTHPDYETSLIGDSAGAGLIVSSIGEMLKQNIQLPEKVVFISPWISLQLNNPSIESNRDIDPILSPEYLRQAAADYSGKTPLEISSPENVLIDQFPPVLILVSTNEILLDDSVNFYNRIKPIQDHAVLNIYENQTHVWPLANIYSEASQKALDEVKEFLISGEIKIL</sequence>
<evidence type="ECO:0000313" key="3">
    <source>
        <dbReference type="Proteomes" id="UP000634134"/>
    </source>
</evidence>
<dbReference type="Proteomes" id="UP000634134">
    <property type="component" value="Unassembled WGS sequence"/>
</dbReference>
<dbReference type="RefSeq" id="WP_194124237.1">
    <property type="nucleotide sequence ID" value="NZ_JACYGY010000002.1"/>
</dbReference>
<proteinExistence type="predicted"/>
<keyword evidence="3" id="KW-1185">Reference proteome</keyword>
<gene>
    <name evidence="2" type="ORF">IEE83_29210</name>
</gene>
<dbReference type="GO" id="GO:0016787">
    <property type="term" value="F:hydrolase activity"/>
    <property type="evidence" value="ECO:0007669"/>
    <property type="project" value="UniProtKB-KW"/>
</dbReference>
<keyword evidence="2" id="KW-0378">Hydrolase</keyword>
<organism evidence="2 3">
    <name type="scientific">Dyadobacter subterraneus</name>
    <dbReference type="NCBI Taxonomy" id="2773304"/>
    <lineage>
        <taxon>Bacteria</taxon>
        <taxon>Pseudomonadati</taxon>
        <taxon>Bacteroidota</taxon>
        <taxon>Cytophagia</taxon>
        <taxon>Cytophagales</taxon>
        <taxon>Spirosomataceae</taxon>
        <taxon>Dyadobacter</taxon>
    </lineage>
</organism>
<dbReference type="SUPFAM" id="SSF53474">
    <property type="entry name" value="alpha/beta-Hydrolases"/>
    <property type="match status" value="1"/>
</dbReference>
<dbReference type="InterPro" id="IPR029058">
    <property type="entry name" value="AB_hydrolase_fold"/>
</dbReference>
<evidence type="ECO:0000259" key="1">
    <source>
        <dbReference type="Pfam" id="PF07859"/>
    </source>
</evidence>
<protein>
    <submittedName>
        <fullName evidence="2">Alpha/beta hydrolase</fullName>
    </submittedName>
</protein>
<evidence type="ECO:0000313" key="2">
    <source>
        <dbReference type="EMBL" id="MBE9465969.1"/>
    </source>
</evidence>
<dbReference type="InterPro" id="IPR013094">
    <property type="entry name" value="AB_hydrolase_3"/>
</dbReference>